<dbReference type="AlphaFoldDB" id="A0A934HP95"/>
<evidence type="ECO:0000313" key="4">
    <source>
        <dbReference type="EMBL" id="MBI6871820.1"/>
    </source>
</evidence>
<feature type="region of interest" description="Disordered" evidence="3">
    <location>
        <begin position="158"/>
        <end position="215"/>
    </location>
</feature>
<feature type="repeat" description="TPR" evidence="1">
    <location>
        <begin position="34"/>
        <end position="67"/>
    </location>
</feature>
<evidence type="ECO:0000256" key="3">
    <source>
        <dbReference type="SAM" id="MobiDB-lite"/>
    </source>
</evidence>
<dbReference type="Proteomes" id="UP000622687">
    <property type="component" value="Unassembled WGS sequence"/>
</dbReference>
<dbReference type="InterPro" id="IPR011990">
    <property type="entry name" value="TPR-like_helical_dom_sf"/>
</dbReference>
<feature type="compositionally biased region" description="Low complexity" evidence="3">
    <location>
        <begin position="169"/>
        <end position="215"/>
    </location>
</feature>
<organism evidence="4 5">
    <name type="scientific">Clostridium aciditolerans</name>
    <dbReference type="NCBI Taxonomy" id="339861"/>
    <lineage>
        <taxon>Bacteria</taxon>
        <taxon>Bacillati</taxon>
        <taxon>Bacillota</taxon>
        <taxon>Clostridia</taxon>
        <taxon>Eubacteriales</taxon>
        <taxon>Clostridiaceae</taxon>
        <taxon>Clostridium</taxon>
    </lineage>
</organism>
<accession>A0A934HP95</accession>
<feature type="compositionally biased region" description="Polar residues" evidence="3">
    <location>
        <begin position="158"/>
        <end position="168"/>
    </location>
</feature>
<dbReference type="EMBL" id="JAEEGB010000004">
    <property type="protein sequence ID" value="MBI6871820.1"/>
    <property type="molecule type" value="Genomic_DNA"/>
</dbReference>
<evidence type="ECO:0000256" key="1">
    <source>
        <dbReference type="PROSITE-ProRule" id="PRU00339"/>
    </source>
</evidence>
<gene>
    <name evidence="4" type="ORF">I6U51_03750</name>
</gene>
<feature type="coiled-coil region" evidence="2">
    <location>
        <begin position="225"/>
        <end position="301"/>
    </location>
</feature>
<name>A0A934HP95_9CLOT</name>
<dbReference type="SUPFAM" id="SSF48452">
    <property type="entry name" value="TPR-like"/>
    <property type="match status" value="1"/>
</dbReference>
<evidence type="ECO:0008006" key="6">
    <source>
        <dbReference type="Google" id="ProtNLM"/>
    </source>
</evidence>
<dbReference type="InterPro" id="IPR019734">
    <property type="entry name" value="TPR_rpt"/>
</dbReference>
<keyword evidence="1" id="KW-0802">TPR repeat</keyword>
<dbReference type="RefSeq" id="WP_211141249.1">
    <property type="nucleotide sequence ID" value="NZ_JAEEGB010000004.1"/>
</dbReference>
<keyword evidence="2" id="KW-0175">Coiled coil</keyword>
<protein>
    <recommendedName>
        <fullName evidence="6">Tetratricopeptide repeat protein</fullName>
    </recommendedName>
</protein>
<reference evidence="4" key="1">
    <citation type="submission" date="2020-12" db="EMBL/GenBank/DDBJ databases">
        <title>Clostridium thailandense sp. nov., a novel acetogenic bacterium isolated from peat land soil in Thailand.</title>
        <authorList>
            <person name="Chaikitkaew S."/>
            <person name="Birkeland N.K."/>
        </authorList>
    </citation>
    <scope>NUCLEOTIDE SEQUENCE</scope>
    <source>
        <strain evidence="4">DSM 17425</strain>
    </source>
</reference>
<dbReference type="PROSITE" id="PS50005">
    <property type="entry name" value="TPR"/>
    <property type="match status" value="1"/>
</dbReference>
<comment type="caution">
    <text evidence="4">The sequence shown here is derived from an EMBL/GenBank/DDBJ whole genome shotgun (WGS) entry which is preliminary data.</text>
</comment>
<dbReference type="Gene3D" id="1.20.58.2030">
    <property type="match status" value="1"/>
</dbReference>
<evidence type="ECO:0000256" key="2">
    <source>
        <dbReference type="SAM" id="Coils"/>
    </source>
</evidence>
<evidence type="ECO:0000313" key="5">
    <source>
        <dbReference type="Proteomes" id="UP000622687"/>
    </source>
</evidence>
<sequence>MEKSKKLKIMAGVISILFLGSVFGGYKVIKAKKFNDLVNSGNNKFKVGNYDAAIASYSEALQIKDDNEVKKQILVAQNLKVFLSNSVKTNEKSVTGDKEESTPFKDAEGNAFDGFTEEEKKILAQVSNININDPVVNGYDGTSSNNISSNKKNYSYTTQKNVQRNTKVNTSNASSAAGNINTSSNSSSNNTSAKSNNSQSTDSSSNANTNSNSGANKQERINALYQQEQKDLAPYIEKINKLQQESSQLMLQVDALPQDSASKAELLKKKADVEQEVAKQLEQCKKIANDYLQKAEAIQNE</sequence>
<keyword evidence="5" id="KW-1185">Reference proteome</keyword>
<proteinExistence type="predicted"/>